<feature type="compositionally biased region" description="Basic and acidic residues" evidence="7">
    <location>
        <begin position="181"/>
        <end position="193"/>
    </location>
</feature>
<evidence type="ECO:0000313" key="9">
    <source>
        <dbReference type="Ensembl" id="ENSAOCP00000023792.2"/>
    </source>
</evidence>
<dbReference type="PANTHER" id="PTHR45625">
    <property type="entry name" value="PEPTIDYL-PROLYL CIS-TRANS ISOMERASE-RELATED"/>
    <property type="match status" value="1"/>
</dbReference>
<dbReference type="InterPro" id="IPR044666">
    <property type="entry name" value="Cyclophilin_A-like"/>
</dbReference>
<feature type="compositionally biased region" description="Basic and acidic residues" evidence="7">
    <location>
        <begin position="231"/>
        <end position="241"/>
    </location>
</feature>
<sequence length="480" mass="54868">MSNIYIQEPPTNGKVLLKTTAGDIDIELWSKEAPKACRNFVQLCMEGYYDGTVFHRVVREFIVQGGDPTGTGEGGESIYGRPFKDEFHSRLRFNRRGLVAMANAGPHDNGSQFFFTLGRADELNNKHTIFGKITGDTVYNMLRLAEVECDAEERPLNPHKIKTAEVLHSPFDDIIPREIKKAKKEKDKEEGKKSQSKATKNFSLLSFGEEAEEEEEMVNQVSQTFKGKSKSSHDLLKDDPRLSSVPAVDKKRKKGASGNLAESDNEVDDDVEDDSDADEDYDSDQKEKMRALISKKLKKEKSAEKATEPSEEDRGKKTSRSDELRKEVRQLKKELQAIKQRKEEASKPVVDEVKDVDKKPANEAVAEYLEGRKKYEELRKQKVKKGSNREEQTMALLNRFKSKLSSAITEGPEEDVEELAEDDDKGWMGHVLHFDEQTRKVKDANMQDEDTFEIYDPRNPVNKRRREESKKIMKEKKAKR</sequence>
<evidence type="ECO:0000259" key="8">
    <source>
        <dbReference type="PROSITE" id="PS50072"/>
    </source>
</evidence>
<dbReference type="CDD" id="cd01925">
    <property type="entry name" value="cyclophilin_CeCYP16-like"/>
    <property type="match status" value="1"/>
</dbReference>
<dbReference type="PANTHER" id="PTHR45625:SF6">
    <property type="entry name" value="SPLICEOSOME-ASSOCIATED PROTEIN CWC27 HOMOLOG"/>
    <property type="match status" value="1"/>
</dbReference>
<comment type="similarity">
    <text evidence="2">Belongs to the cyclophilin-type PPIase family.</text>
</comment>
<evidence type="ECO:0000256" key="1">
    <source>
        <dbReference type="ARBA" id="ARBA00004123"/>
    </source>
</evidence>
<dbReference type="OMA" id="DDWYDVY"/>
<evidence type="ECO:0000256" key="4">
    <source>
        <dbReference type="ARBA" id="ARBA00040027"/>
    </source>
</evidence>
<accession>A0A3Q1C8E3</accession>
<evidence type="ECO:0000256" key="6">
    <source>
        <dbReference type="ARBA" id="ARBA00046368"/>
    </source>
</evidence>
<organism evidence="9 10">
    <name type="scientific">Amphiprion ocellaris</name>
    <name type="common">Clown anemonefish</name>
    <dbReference type="NCBI Taxonomy" id="80972"/>
    <lineage>
        <taxon>Eukaryota</taxon>
        <taxon>Metazoa</taxon>
        <taxon>Chordata</taxon>
        <taxon>Craniata</taxon>
        <taxon>Vertebrata</taxon>
        <taxon>Euteleostomi</taxon>
        <taxon>Actinopterygii</taxon>
        <taxon>Neopterygii</taxon>
        <taxon>Teleostei</taxon>
        <taxon>Neoteleostei</taxon>
        <taxon>Acanthomorphata</taxon>
        <taxon>Ovalentaria</taxon>
        <taxon>Pomacentridae</taxon>
        <taxon>Amphiprion</taxon>
    </lineage>
</organism>
<dbReference type="GO" id="GO:0003755">
    <property type="term" value="F:peptidyl-prolyl cis-trans isomerase activity"/>
    <property type="evidence" value="ECO:0007669"/>
    <property type="project" value="InterPro"/>
</dbReference>
<dbReference type="GO" id="GO:0006457">
    <property type="term" value="P:protein folding"/>
    <property type="evidence" value="ECO:0007669"/>
    <property type="project" value="InterPro"/>
</dbReference>
<feature type="region of interest" description="Disordered" evidence="7">
    <location>
        <begin position="181"/>
        <end position="328"/>
    </location>
</feature>
<dbReference type="Pfam" id="PF00160">
    <property type="entry name" value="Pro_isomerase"/>
    <property type="match status" value="1"/>
</dbReference>
<feature type="compositionally biased region" description="Basic and acidic residues" evidence="7">
    <location>
        <begin position="300"/>
        <end position="328"/>
    </location>
</feature>
<comment type="subcellular location">
    <subcellularLocation>
        <location evidence="1">Nucleus</location>
    </subcellularLocation>
</comment>
<reference evidence="9" key="2">
    <citation type="submission" date="2025-08" db="UniProtKB">
        <authorList>
            <consortium name="Ensembl"/>
        </authorList>
    </citation>
    <scope>IDENTIFICATION</scope>
</reference>
<dbReference type="CDD" id="cd22288">
    <property type="entry name" value="CWC27_CTD"/>
    <property type="match status" value="1"/>
</dbReference>
<evidence type="ECO:0000256" key="2">
    <source>
        <dbReference type="ARBA" id="ARBA00007365"/>
    </source>
</evidence>
<dbReference type="GeneTree" id="ENSGT00940000155967"/>
<dbReference type="RefSeq" id="XP_023123015.2">
    <property type="nucleotide sequence ID" value="XM_023267247.3"/>
</dbReference>
<evidence type="ECO:0000256" key="3">
    <source>
        <dbReference type="ARBA" id="ARBA00023242"/>
    </source>
</evidence>
<dbReference type="InterPro" id="IPR020892">
    <property type="entry name" value="Cyclophilin-type_PPIase_CS"/>
</dbReference>
<dbReference type="GeneID" id="111566575"/>
<dbReference type="AlphaFoldDB" id="A0A3Q1C8E3"/>
<evidence type="ECO:0000256" key="5">
    <source>
        <dbReference type="ARBA" id="ARBA00042090"/>
    </source>
</evidence>
<dbReference type="PRINTS" id="PR00153">
    <property type="entry name" value="CSAPPISMRASE"/>
</dbReference>
<reference evidence="9 10" key="1">
    <citation type="submission" date="2022-01" db="EMBL/GenBank/DDBJ databases">
        <title>A chromosome-scale genome assembly of the false clownfish, Amphiprion ocellaris.</title>
        <authorList>
            <person name="Ryu T."/>
        </authorList>
    </citation>
    <scope>NUCLEOTIDE SEQUENCE [LARGE SCALE GENOMIC DNA]</scope>
</reference>
<dbReference type="Gene3D" id="2.40.100.10">
    <property type="entry name" value="Cyclophilin-like"/>
    <property type="match status" value="1"/>
</dbReference>
<dbReference type="PROSITE" id="PS50072">
    <property type="entry name" value="CSA_PPIASE_2"/>
    <property type="match status" value="1"/>
</dbReference>
<protein>
    <recommendedName>
        <fullName evidence="4">Spliceosome-associated protein CWC27 homolog</fullName>
    </recommendedName>
    <alternativeName>
        <fullName evidence="5">Probable inactive peptidyl-prolyl cis-trans isomerase CWC27 homolog</fullName>
    </alternativeName>
</protein>
<feature type="region of interest" description="Disordered" evidence="7">
    <location>
        <begin position="455"/>
        <end position="480"/>
    </location>
</feature>
<dbReference type="STRING" id="80972.ENSAOCP00000023792"/>
<feature type="compositionally biased region" description="Acidic residues" evidence="7">
    <location>
        <begin position="263"/>
        <end position="282"/>
    </location>
</feature>
<dbReference type="PROSITE" id="PS00170">
    <property type="entry name" value="CSA_PPIASE_1"/>
    <property type="match status" value="1"/>
</dbReference>
<dbReference type="Ensembl" id="ENSAOCT00000004477.2">
    <property type="protein sequence ID" value="ENSAOCP00000023792.2"/>
    <property type="gene ID" value="ENSAOCG00000010149.2"/>
</dbReference>
<dbReference type="InterPro" id="IPR002130">
    <property type="entry name" value="Cyclophilin-type_PPIase_dom"/>
</dbReference>
<gene>
    <name evidence="9" type="primary">CWC27</name>
</gene>
<dbReference type="GO" id="GO:0071013">
    <property type="term" value="C:catalytic step 2 spliceosome"/>
    <property type="evidence" value="ECO:0007669"/>
    <property type="project" value="TreeGrafter"/>
</dbReference>
<dbReference type="FunFam" id="2.40.100.10:FF:000007">
    <property type="entry name" value="Peptidyl-prolyl cis-trans isomerase CWC27 homolog"/>
    <property type="match status" value="1"/>
</dbReference>
<keyword evidence="10" id="KW-1185">Reference proteome</keyword>
<dbReference type="SUPFAM" id="SSF50891">
    <property type="entry name" value="Cyclophilin-like"/>
    <property type="match status" value="1"/>
</dbReference>
<evidence type="ECO:0000256" key="7">
    <source>
        <dbReference type="SAM" id="MobiDB-lite"/>
    </source>
</evidence>
<dbReference type="InterPro" id="IPR029000">
    <property type="entry name" value="Cyclophilin-like_dom_sf"/>
</dbReference>
<evidence type="ECO:0000313" key="10">
    <source>
        <dbReference type="Proteomes" id="UP001501940"/>
    </source>
</evidence>
<keyword evidence="3" id="KW-0539">Nucleus</keyword>
<dbReference type="Proteomes" id="UP001501940">
    <property type="component" value="Chromosome 17"/>
</dbReference>
<proteinExistence type="inferred from homology"/>
<name>A0A3Q1C8E3_AMPOC</name>
<feature type="domain" description="PPIase cyclophilin-type" evidence="8">
    <location>
        <begin position="19"/>
        <end position="166"/>
    </location>
</feature>
<reference evidence="9" key="3">
    <citation type="submission" date="2025-09" db="UniProtKB">
        <authorList>
            <consortium name="Ensembl"/>
        </authorList>
    </citation>
    <scope>IDENTIFICATION</scope>
</reference>
<comment type="subunit">
    <text evidence="6">Part of the activated spliceosome B/catalytic step 1 spliceosome, one of the forms of the spliceosome which has a well-formed active site but still cannot catalyze the branching reaction and is composed at least of 52 proteins, the U2, U5 and U6 snRNAs and the pre-mRNA. Recruited during early steps of activated spliceosome B maturation, it is probably one of the first proteins released from this complex as he matures to the spliceosome C complex. Component of the minor spliceosome, which splices U12-type introns.</text>
</comment>